<dbReference type="STRING" id="639283.Snov_0443"/>
<accession>D7A358</accession>
<keyword evidence="4" id="KW-0804">Transcription</keyword>
<dbReference type="Pfam" id="PF03466">
    <property type="entry name" value="LysR_substrate"/>
    <property type="match status" value="1"/>
</dbReference>
<reference evidence="6 7" key="1">
    <citation type="journal article" date="2012" name="Stand. Genomic Sci.">
        <title>Complete genome sequence of the facultatively chemolithoautotrophic and methylotrophic alpha Proteobacterium Starkeya novella type strain (ATCC 8093(T)).</title>
        <authorList>
            <person name="Kappler U."/>
            <person name="Davenport K."/>
            <person name="Beatson S."/>
            <person name="Lucas S."/>
            <person name="Lapidus A."/>
            <person name="Copeland A."/>
            <person name="Berry K.W."/>
            <person name="Glavina Del Rio T."/>
            <person name="Hammon N."/>
            <person name="Dalin E."/>
            <person name="Tice H."/>
            <person name="Pitluck S."/>
            <person name="Richardson P."/>
            <person name="Bruce D."/>
            <person name="Goodwin L.A."/>
            <person name="Han C."/>
            <person name="Tapia R."/>
            <person name="Detter J.C."/>
            <person name="Chang Y.J."/>
            <person name="Jeffries C.D."/>
            <person name="Land M."/>
            <person name="Hauser L."/>
            <person name="Kyrpides N.C."/>
            <person name="Goker M."/>
            <person name="Ivanova N."/>
            <person name="Klenk H.P."/>
            <person name="Woyke T."/>
        </authorList>
    </citation>
    <scope>NUCLEOTIDE SEQUENCE [LARGE SCALE GENOMIC DNA]</scope>
    <source>
        <strain evidence="7">ATCC 8093 / DSM 506 / JCM 20403 / CCM 1077 / IAM 12100 / NBRC 12443 / NCIMB 10456</strain>
    </source>
</reference>
<dbReference type="InterPro" id="IPR036390">
    <property type="entry name" value="WH_DNA-bd_sf"/>
</dbReference>
<gene>
    <name evidence="6" type="ordered locus">Snov_0443</name>
</gene>
<dbReference type="InterPro" id="IPR058163">
    <property type="entry name" value="LysR-type_TF_proteobact-type"/>
</dbReference>
<dbReference type="Gene3D" id="3.40.190.290">
    <property type="match status" value="1"/>
</dbReference>
<dbReference type="Gene3D" id="1.10.10.10">
    <property type="entry name" value="Winged helix-like DNA-binding domain superfamily/Winged helix DNA-binding domain"/>
    <property type="match status" value="1"/>
</dbReference>
<dbReference type="RefSeq" id="WP_013165281.1">
    <property type="nucleotide sequence ID" value="NC_014217.1"/>
</dbReference>
<keyword evidence="7" id="KW-1185">Reference proteome</keyword>
<dbReference type="GO" id="GO:0003700">
    <property type="term" value="F:DNA-binding transcription factor activity"/>
    <property type="evidence" value="ECO:0007669"/>
    <property type="project" value="InterPro"/>
</dbReference>
<organism evidence="6 7">
    <name type="scientific">Ancylobacter novellus (strain ATCC 8093 / DSM 506 / JCM 20403 / CCM 1077 / IAM 12100 / NBRC 12443 / NCIMB 10456)</name>
    <name type="common">Starkeya novella</name>
    <dbReference type="NCBI Taxonomy" id="639283"/>
    <lineage>
        <taxon>Bacteria</taxon>
        <taxon>Pseudomonadati</taxon>
        <taxon>Pseudomonadota</taxon>
        <taxon>Alphaproteobacteria</taxon>
        <taxon>Hyphomicrobiales</taxon>
        <taxon>Xanthobacteraceae</taxon>
        <taxon>Ancylobacter</taxon>
    </lineage>
</organism>
<feature type="domain" description="HTH lysR-type" evidence="5">
    <location>
        <begin position="1"/>
        <end position="59"/>
    </location>
</feature>
<dbReference type="HOGENOM" id="CLU_039613_16_3_5"/>
<dbReference type="eggNOG" id="COG0583">
    <property type="taxonomic scope" value="Bacteria"/>
</dbReference>
<evidence type="ECO:0000313" key="7">
    <source>
        <dbReference type="Proteomes" id="UP000006633"/>
    </source>
</evidence>
<dbReference type="PANTHER" id="PTHR30537:SF17">
    <property type="entry name" value="LYSR-FAMILY REGULATORY PROTEIN"/>
    <property type="match status" value="1"/>
</dbReference>
<evidence type="ECO:0000256" key="4">
    <source>
        <dbReference type="ARBA" id="ARBA00023163"/>
    </source>
</evidence>
<dbReference type="Pfam" id="PF00126">
    <property type="entry name" value="HTH_1"/>
    <property type="match status" value="1"/>
</dbReference>
<dbReference type="InterPro" id="IPR000847">
    <property type="entry name" value="LysR_HTH_N"/>
</dbReference>
<protein>
    <submittedName>
        <fullName evidence="6">Transcriptional regulator, LysR family</fullName>
    </submittedName>
</protein>
<keyword evidence="2" id="KW-0805">Transcription regulation</keyword>
<dbReference type="InterPro" id="IPR005119">
    <property type="entry name" value="LysR_subst-bd"/>
</dbReference>
<dbReference type="KEGG" id="sno:Snov_0443"/>
<evidence type="ECO:0000259" key="5">
    <source>
        <dbReference type="PROSITE" id="PS50931"/>
    </source>
</evidence>
<dbReference type="CDD" id="cd08472">
    <property type="entry name" value="PBP2_CrgA_like_3"/>
    <property type="match status" value="1"/>
</dbReference>
<name>D7A358_ANCN5</name>
<dbReference type="SUPFAM" id="SSF53850">
    <property type="entry name" value="Periplasmic binding protein-like II"/>
    <property type="match status" value="1"/>
</dbReference>
<dbReference type="Proteomes" id="UP000006633">
    <property type="component" value="Chromosome"/>
</dbReference>
<evidence type="ECO:0000313" key="6">
    <source>
        <dbReference type="EMBL" id="ADH87776.1"/>
    </source>
</evidence>
<keyword evidence="3" id="KW-0238">DNA-binding</keyword>
<comment type="similarity">
    <text evidence="1">Belongs to the LysR transcriptional regulatory family.</text>
</comment>
<evidence type="ECO:0000256" key="2">
    <source>
        <dbReference type="ARBA" id="ARBA00023015"/>
    </source>
</evidence>
<evidence type="ECO:0000256" key="1">
    <source>
        <dbReference type="ARBA" id="ARBA00009437"/>
    </source>
</evidence>
<proteinExistence type="inferred from homology"/>
<dbReference type="InterPro" id="IPR036388">
    <property type="entry name" value="WH-like_DNA-bd_sf"/>
</dbReference>
<dbReference type="SUPFAM" id="SSF46785">
    <property type="entry name" value="Winged helix' DNA-binding domain"/>
    <property type="match status" value="1"/>
</dbReference>
<evidence type="ECO:0000256" key="3">
    <source>
        <dbReference type="ARBA" id="ARBA00023125"/>
    </source>
</evidence>
<dbReference type="GO" id="GO:0043565">
    <property type="term" value="F:sequence-specific DNA binding"/>
    <property type="evidence" value="ECO:0007669"/>
    <property type="project" value="TreeGrafter"/>
</dbReference>
<sequence>MDQIAAMRAFVRVVEAGNFSRAADLLEMPKPTITKLIQQLESHLRTKLLNRTTRRVGVTPDGAAYYERALALLSDLDELDGSMTKAQTTPSGRLRVDVGSSLALNVLIPALPDFHARYPDIQLDLGVSDRPADLVGENIDCAIRGGELLDPSLIARRIGQVELVMCATPGYIQRHGMPQHPRDLRDGHRVIAYFSPRTGRRFAFDMIRGEETYELDLPYAVAVNDSTAYLAACLTGLGIAHAVEPMIQPYLAAGTLVPVLPEWRGEPIVLHVVYAPNRHLSSRLRVFVDWVAELFASGNVYRRRPEALF</sequence>
<dbReference type="AlphaFoldDB" id="D7A358"/>
<dbReference type="FunFam" id="1.10.10.10:FF:000001">
    <property type="entry name" value="LysR family transcriptional regulator"/>
    <property type="match status" value="1"/>
</dbReference>
<dbReference type="PANTHER" id="PTHR30537">
    <property type="entry name" value="HTH-TYPE TRANSCRIPTIONAL REGULATOR"/>
    <property type="match status" value="1"/>
</dbReference>
<dbReference type="GO" id="GO:0006351">
    <property type="term" value="P:DNA-templated transcription"/>
    <property type="evidence" value="ECO:0007669"/>
    <property type="project" value="TreeGrafter"/>
</dbReference>
<dbReference type="EMBL" id="CP002026">
    <property type="protein sequence ID" value="ADH87776.1"/>
    <property type="molecule type" value="Genomic_DNA"/>
</dbReference>
<dbReference type="OrthoDB" id="9786526at2"/>
<dbReference type="PROSITE" id="PS50931">
    <property type="entry name" value="HTH_LYSR"/>
    <property type="match status" value="1"/>
</dbReference>